<dbReference type="EMBL" id="JAGYPE010000004">
    <property type="protein sequence ID" value="MBS4183939.1"/>
    <property type="molecule type" value="Genomic_DNA"/>
</dbReference>
<dbReference type="AlphaFoldDB" id="A0A942YB47"/>
<evidence type="ECO:0000313" key="3">
    <source>
        <dbReference type="EMBL" id="MCH6264985.1"/>
    </source>
</evidence>
<feature type="transmembrane region" description="Helical" evidence="1">
    <location>
        <begin position="20"/>
        <end position="47"/>
    </location>
</feature>
<organism evidence="2">
    <name type="scientific">Neobacillus citreus</name>
    <dbReference type="NCBI Taxonomy" id="2833578"/>
    <lineage>
        <taxon>Bacteria</taxon>
        <taxon>Bacillati</taxon>
        <taxon>Bacillota</taxon>
        <taxon>Bacilli</taxon>
        <taxon>Bacillales</taxon>
        <taxon>Bacillaceae</taxon>
        <taxon>Neobacillus</taxon>
    </lineage>
</organism>
<evidence type="ECO:0000313" key="2">
    <source>
        <dbReference type="EMBL" id="MBS4183939.1"/>
    </source>
</evidence>
<keyword evidence="1" id="KW-0812">Transmembrane</keyword>
<keyword evidence="4" id="KW-1185">Reference proteome</keyword>
<protein>
    <submittedName>
        <fullName evidence="2">Uncharacterized protein</fullName>
    </submittedName>
</protein>
<keyword evidence="1" id="KW-1133">Transmembrane helix</keyword>
<proteinExistence type="predicted"/>
<keyword evidence="1" id="KW-0472">Membrane</keyword>
<sequence length="127" mass="12925">MSALLVGKKQDPTAVSKLSGAYILSSIASGNPVLFPVAAGGLVYSLIKSESKKETLVKGGKGAIVSGGAMLVGGLVGAPVWIACLASVAALISINYALENPEKTFTRVKELIKPTASILRKVSLSIG</sequence>
<dbReference type="RefSeq" id="WP_213143868.1">
    <property type="nucleotide sequence ID" value="NZ_JAGYPE020000006.1"/>
</dbReference>
<evidence type="ECO:0000313" key="4">
    <source>
        <dbReference type="Proteomes" id="UP000677265"/>
    </source>
</evidence>
<comment type="caution">
    <text evidence="2">The sequence shown here is derived from an EMBL/GenBank/DDBJ whole genome shotgun (WGS) entry which is preliminary data.</text>
</comment>
<name>A0A942YB47_9BACI</name>
<accession>A0A942YB47</accession>
<gene>
    <name evidence="3" type="ORF">KHB02_005535</name>
    <name evidence="2" type="ORF">KHB02_21340</name>
</gene>
<reference evidence="2" key="1">
    <citation type="submission" date="2021-05" db="EMBL/GenBank/DDBJ databases">
        <title>Novel Bacillus species.</title>
        <authorList>
            <person name="Liu G."/>
        </authorList>
    </citation>
    <scope>NUCLEOTIDE SEQUENCE</scope>
    <source>
        <strain evidence="2 4">FJAT-50051</strain>
    </source>
</reference>
<evidence type="ECO:0000256" key="1">
    <source>
        <dbReference type="SAM" id="Phobius"/>
    </source>
</evidence>
<feature type="transmembrane region" description="Helical" evidence="1">
    <location>
        <begin position="68"/>
        <end position="98"/>
    </location>
</feature>
<dbReference type="EMBL" id="JAGYPE020000006">
    <property type="protein sequence ID" value="MCH6264985.1"/>
    <property type="molecule type" value="Genomic_DNA"/>
</dbReference>
<dbReference type="Proteomes" id="UP000677265">
    <property type="component" value="Unassembled WGS sequence"/>
</dbReference>